<feature type="domain" description="HD" evidence="2">
    <location>
        <begin position="240"/>
        <end position="331"/>
    </location>
</feature>
<keyword evidence="1" id="KW-0472">Membrane</keyword>
<accession>A0ABV5V082</accession>
<dbReference type="EMBL" id="JBHMAX010000007">
    <property type="protein sequence ID" value="MFB9731189.1"/>
    <property type="molecule type" value="Genomic_DNA"/>
</dbReference>
<keyword evidence="4" id="KW-1185">Reference proteome</keyword>
<evidence type="ECO:0000256" key="1">
    <source>
        <dbReference type="SAM" id="Phobius"/>
    </source>
</evidence>
<dbReference type="PANTHER" id="PTHR45228">
    <property type="entry name" value="CYCLIC DI-GMP PHOSPHODIESTERASE TM_0186-RELATED"/>
    <property type="match status" value="1"/>
</dbReference>
<dbReference type="GO" id="GO:0016787">
    <property type="term" value="F:hydrolase activity"/>
    <property type="evidence" value="ECO:0007669"/>
    <property type="project" value="UniProtKB-KW"/>
</dbReference>
<feature type="transmembrane region" description="Helical" evidence="1">
    <location>
        <begin position="170"/>
        <end position="187"/>
    </location>
</feature>
<feature type="transmembrane region" description="Helical" evidence="1">
    <location>
        <begin position="126"/>
        <end position="149"/>
    </location>
</feature>
<gene>
    <name evidence="3" type="ORF">ACFFN0_03920</name>
</gene>
<keyword evidence="1" id="KW-1133">Transmembrane helix</keyword>
<dbReference type="RefSeq" id="WP_141337834.1">
    <property type="nucleotide sequence ID" value="NZ_JBHMAX010000007.1"/>
</dbReference>
<dbReference type="InterPro" id="IPR052020">
    <property type="entry name" value="Cyclic_di-GMP/3'3'-cGAMP_PDE"/>
</dbReference>
<evidence type="ECO:0000313" key="3">
    <source>
        <dbReference type="EMBL" id="MFB9731189.1"/>
    </source>
</evidence>
<evidence type="ECO:0000259" key="2">
    <source>
        <dbReference type="Pfam" id="PF01966"/>
    </source>
</evidence>
<dbReference type="Proteomes" id="UP001589613">
    <property type="component" value="Unassembled WGS sequence"/>
</dbReference>
<reference evidence="3 4" key="1">
    <citation type="submission" date="2024-09" db="EMBL/GenBank/DDBJ databases">
        <authorList>
            <person name="Sun Q."/>
            <person name="Mori K."/>
        </authorList>
    </citation>
    <scope>NUCLEOTIDE SEQUENCE [LARGE SCALE GENOMIC DNA]</scope>
    <source>
        <strain evidence="3 4">JCM 12763</strain>
    </source>
</reference>
<keyword evidence="1" id="KW-0812">Transmembrane</keyword>
<name>A0ABV5V082_9MICO</name>
<sequence>MTLTVGTALVVLAVMILGEIWRVAAPGAVRDAPLAQATGIAAAVSTAWPASGDPPVGLTGLLGPASLAAGAVLTVALARRSTAGLGPDLARAVGTVLVAGVLARVTGPDGSTLLEGTARPGSRSGLVALLLLSVAVATVAVPVAGRSVLRARAERVSVLAALADDLGRHGLLALATASTAAVMALSMHVLGPVALVLFLVPLGVLQTAVSRQRTIRAAQRQTLFALARLTDQAGLTARGHAYRVATLAVPVAREVGVPDPDLADVEAVALLHDVGQVGLRRPVPGGATVEVSPRDQRRIAGTGAAILARTAQLSRVAAAVADVGLPHHRAVARGDVLPAARVVRVVSAYDDLVQGATGPDEPVEALSRLLRSTPHEYDPEVVEALVRHLVRRGRLTSSAADRLTRVG</sequence>
<dbReference type="Pfam" id="PF01966">
    <property type="entry name" value="HD"/>
    <property type="match status" value="1"/>
</dbReference>
<dbReference type="SUPFAM" id="SSF109604">
    <property type="entry name" value="HD-domain/PDEase-like"/>
    <property type="match status" value="1"/>
</dbReference>
<evidence type="ECO:0000313" key="4">
    <source>
        <dbReference type="Proteomes" id="UP001589613"/>
    </source>
</evidence>
<dbReference type="Gene3D" id="1.10.3210.10">
    <property type="entry name" value="Hypothetical protein af1432"/>
    <property type="match status" value="1"/>
</dbReference>
<dbReference type="EC" id="3.1.4.-" evidence="3"/>
<keyword evidence="3" id="KW-0378">Hydrolase</keyword>
<dbReference type="InterPro" id="IPR006674">
    <property type="entry name" value="HD_domain"/>
</dbReference>
<dbReference type="PANTHER" id="PTHR45228:SF4">
    <property type="entry name" value="LIPOPROTEIN"/>
    <property type="match status" value="1"/>
</dbReference>
<comment type="caution">
    <text evidence="3">The sequence shown here is derived from an EMBL/GenBank/DDBJ whole genome shotgun (WGS) entry which is preliminary data.</text>
</comment>
<feature type="transmembrane region" description="Helical" evidence="1">
    <location>
        <begin position="56"/>
        <end position="77"/>
    </location>
</feature>
<feature type="transmembrane region" description="Helical" evidence="1">
    <location>
        <begin position="89"/>
        <end position="106"/>
    </location>
</feature>
<organism evidence="3 4">
    <name type="scientific">Ornithinimicrobium kibberense</name>
    <dbReference type="NCBI Taxonomy" id="282060"/>
    <lineage>
        <taxon>Bacteria</taxon>
        <taxon>Bacillati</taxon>
        <taxon>Actinomycetota</taxon>
        <taxon>Actinomycetes</taxon>
        <taxon>Micrococcales</taxon>
        <taxon>Ornithinimicrobiaceae</taxon>
        <taxon>Ornithinimicrobium</taxon>
    </lineage>
</organism>
<dbReference type="CDD" id="cd00077">
    <property type="entry name" value="HDc"/>
    <property type="match status" value="1"/>
</dbReference>
<protein>
    <submittedName>
        <fullName evidence="3">HD-GYP domain-containing protein</fullName>
        <ecNumber evidence="3">3.1.4.-</ecNumber>
    </submittedName>
</protein>
<dbReference type="InterPro" id="IPR003607">
    <property type="entry name" value="HD/PDEase_dom"/>
</dbReference>
<proteinExistence type="predicted"/>